<protein>
    <submittedName>
        <fullName evidence="1">Uncharacterized protein</fullName>
    </submittedName>
</protein>
<name>A0ABX8JLY3_9BACT</name>
<evidence type="ECO:0000313" key="1">
    <source>
        <dbReference type="EMBL" id="QWV99370.1"/>
    </source>
</evidence>
<dbReference type="Proteomes" id="UP000683493">
    <property type="component" value="Chromosome"/>
</dbReference>
<evidence type="ECO:0000313" key="2">
    <source>
        <dbReference type="Proteomes" id="UP000683493"/>
    </source>
</evidence>
<sequence>MQHPVSSANAATSTTTAIVFIAPPFFRLPALLNNTLPSNASTSFFEMWMVKGYHGPCQFAAAS</sequence>
<proteinExistence type="predicted"/>
<accession>A0ABX8JLY3</accession>
<reference evidence="1 2" key="1">
    <citation type="submission" date="2021-06" db="EMBL/GenBank/DDBJ databases">
        <title>Gemonas diversity in paddy soil.</title>
        <authorList>
            <person name="Liu G."/>
        </authorList>
    </citation>
    <scope>NUCLEOTIDE SEQUENCE [LARGE SCALE GENOMIC DNA]</scope>
    <source>
        <strain evidence="1 2">RG29</strain>
    </source>
</reference>
<organism evidence="1 2">
    <name type="scientific">Geomonas diazotrophica</name>
    <dbReference type="NCBI Taxonomy" id="2843197"/>
    <lineage>
        <taxon>Bacteria</taxon>
        <taxon>Pseudomonadati</taxon>
        <taxon>Thermodesulfobacteriota</taxon>
        <taxon>Desulfuromonadia</taxon>
        <taxon>Geobacterales</taxon>
        <taxon>Geobacteraceae</taxon>
        <taxon>Geomonas</taxon>
    </lineage>
</organism>
<keyword evidence="2" id="KW-1185">Reference proteome</keyword>
<gene>
    <name evidence="1" type="ORF">KP005_08870</name>
</gene>
<dbReference type="EMBL" id="CP076724">
    <property type="protein sequence ID" value="QWV99370.1"/>
    <property type="molecule type" value="Genomic_DNA"/>
</dbReference>